<keyword evidence="2" id="KW-1185">Reference proteome</keyword>
<evidence type="ECO:0000313" key="1">
    <source>
        <dbReference type="EMBL" id="GAA4244390.1"/>
    </source>
</evidence>
<sequence length="130" mass="13488">MTESVPTLVGLPRPRALTEAEHALMVRLVTFVDVPSLSEQVATVRVVSTCDCGCASVGLRTEGPQVPATTVARLSDTGRDDYFAVSASGGDVSVVLHVLSGFVGELEIFAGEGVPVAAPHADTVINIWIG</sequence>
<organism evidence="1 2">
    <name type="scientific">Dactylosporangium darangshiense</name>
    <dbReference type="NCBI Taxonomy" id="579108"/>
    <lineage>
        <taxon>Bacteria</taxon>
        <taxon>Bacillati</taxon>
        <taxon>Actinomycetota</taxon>
        <taxon>Actinomycetes</taxon>
        <taxon>Micromonosporales</taxon>
        <taxon>Micromonosporaceae</taxon>
        <taxon>Dactylosporangium</taxon>
    </lineage>
</organism>
<name>A0ABP8CWY5_9ACTN</name>
<gene>
    <name evidence="1" type="ORF">GCM10022255_007270</name>
</gene>
<proteinExistence type="predicted"/>
<dbReference type="Proteomes" id="UP001500620">
    <property type="component" value="Unassembled WGS sequence"/>
</dbReference>
<accession>A0ABP8CWY5</accession>
<evidence type="ECO:0000313" key="2">
    <source>
        <dbReference type="Proteomes" id="UP001500620"/>
    </source>
</evidence>
<dbReference type="EMBL" id="BAABAT010000001">
    <property type="protein sequence ID" value="GAA4244390.1"/>
    <property type="molecule type" value="Genomic_DNA"/>
</dbReference>
<reference evidence="2" key="1">
    <citation type="journal article" date="2019" name="Int. J. Syst. Evol. Microbiol.">
        <title>The Global Catalogue of Microorganisms (GCM) 10K type strain sequencing project: providing services to taxonomists for standard genome sequencing and annotation.</title>
        <authorList>
            <consortium name="The Broad Institute Genomics Platform"/>
            <consortium name="The Broad Institute Genome Sequencing Center for Infectious Disease"/>
            <person name="Wu L."/>
            <person name="Ma J."/>
        </authorList>
    </citation>
    <scope>NUCLEOTIDE SEQUENCE [LARGE SCALE GENOMIC DNA]</scope>
    <source>
        <strain evidence="2">JCM 17441</strain>
    </source>
</reference>
<comment type="caution">
    <text evidence="1">The sequence shown here is derived from an EMBL/GenBank/DDBJ whole genome shotgun (WGS) entry which is preliminary data.</text>
</comment>
<protein>
    <submittedName>
        <fullName evidence="1">Uncharacterized protein</fullName>
    </submittedName>
</protein>